<dbReference type="InterPro" id="IPR029050">
    <property type="entry name" value="Immunoprotect_excell_Ig-like"/>
</dbReference>
<dbReference type="RefSeq" id="WP_203913885.1">
    <property type="nucleotide sequence ID" value="NZ_BONY01000086.1"/>
</dbReference>
<feature type="region of interest" description="Disordered" evidence="2">
    <location>
        <begin position="1"/>
        <end position="20"/>
    </location>
</feature>
<feature type="region of interest" description="Disordered" evidence="2">
    <location>
        <begin position="186"/>
        <end position="301"/>
    </location>
</feature>
<evidence type="ECO:0000256" key="2">
    <source>
        <dbReference type="SAM" id="MobiDB-lite"/>
    </source>
</evidence>
<dbReference type="Proteomes" id="UP000612899">
    <property type="component" value="Unassembled WGS sequence"/>
</dbReference>
<feature type="compositionally biased region" description="Basic and acidic residues" evidence="2">
    <location>
        <begin position="186"/>
        <end position="216"/>
    </location>
</feature>
<dbReference type="Gene3D" id="2.60.40.1240">
    <property type="match status" value="1"/>
</dbReference>
<organism evidence="3 4">
    <name type="scientific">Rhizocola hellebori</name>
    <dbReference type="NCBI Taxonomy" id="1392758"/>
    <lineage>
        <taxon>Bacteria</taxon>
        <taxon>Bacillati</taxon>
        <taxon>Actinomycetota</taxon>
        <taxon>Actinomycetes</taxon>
        <taxon>Micromonosporales</taxon>
        <taxon>Micromonosporaceae</taxon>
        <taxon>Rhizocola</taxon>
    </lineage>
</organism>
<name>A0A8J3QG00_9ACTN</name>
<keyword evidence="4" id="KW-1185">Reference proteome</keyword>
<evidence type="ECO:0000313" key="4">
    <source>
        <dbReference type="Proteomes" id="UP000612899"/>
    </source>
</evidence>
<keyword evidence="1" id="KW-0732">Signal</keyword>
<accession>A0A8J3QG00</accession>
<comment type="caution">
    <text evidence="3">The sequence shown here is derived from an EMBL/GenBank/DDBJ whole genome shotgun (WGS) entry which is preliminary data.</text>
</comment>
<feature type="compositionally biased region" description="Low complexity" evidence="2">
    <location>
        <begin position="66"/>
        <end position="80"/>
    </location>
</feature>
<dbReference type="AlphaFoldDB" id="A0A8J3QG00"/>
<proteinExistence type="predicted"/>
<evidence type="ECO:0000313" key="3">
    <source>
        <dbReference type="EMBL" id="GIH10170.1"/>
    </source>
</evidence>
<feature type="compositionally biased region" description="Basic and acidic residues" evidence="2">
    <location>
        <begin position="90"/>
        <end position="137"/>
    </location>
</feature>
<evidence type="ECO:0008006" key="5">
    <source>
        <dbReference type="Google" id="ProtNLM"/>
    </source>
</evidence>
<protein>
    <recommendedName>
        <fullName evidence="5">DUF4352 domain-containing protein</fullName>
    </recommendedName>
</protein>
<feature type="region of interest" description="Disordered" evidence="2">
    <location>
        <begin position="33"/>
        <end position="137"/>
    </location>
</feature>
<dbReference type="EMBL" id="BONY01000086">
    <property type="protein sequence ID" value="GIH10170.1"/>
    <property type="molecule type" value="Genomic_DNA"/>
</dbReference>
<evidence type="ECO:0000256" key="1">
    <source>
        <dbReference type="ARBA" id="ARBA00022729"/>
    </source>
</evidence>
<sequence length="488" mass="54077">MSRYDRLNEVEEGAPLFGEEAWVQMPDGSWVRATDKAAKKLKGKSKGSPPPEPDFIPAQSRKPEARASVPEAPAEPAPAAEPKRKFGRKSAADKQRQAELDRQAEQERETQRARRAELERERRAQADRDHQAELDRERLAEQELLRQAELERERKADLERTAALERARATELEREIELERARVARLEEEFERERQRQSDLEYERERQRRSRDELDPKTSTSVFGRWPDEKPVYPEPERWPDTSTDYRNSDSQYPEPASWPSVEPWSGSKSDSAAKPKPAPKPAPQPRRRTASRPPMSTGQRVTAVAGAVAMAAAAVAIGAGVRWLGPDPASSQRPFAQAGAPGESLDVRTFTITVQAARAASSLQAGGAAQATQGVWVIVRVRLAANHEPTQVGYAAVRDRAGRTYLASDRVRQPLIDGSRPFQPGIPIEGEVIFEVPKDALDSLTALFAAHPDRLALDAMAEVVLPNLTVAPGEQPPATLAPTEVKP</sequence>
<feature type="compositionally biased region" description="Low complexity" evidence="2">
    <location>
        <begin position="266"/>
        <end position="276"/>
    </location>
</feature>
<gene>
    <name evidence="3" type="ORF">Rhe02_82370</name>
</gene>
<feature type="compositionally biased region" description="Polar residues" evidence="2">
    <location>
        <begin position="241"/>
        <end position="252"/>
    </location>
</feature>
<feature type="compositionally biased region" description="Basic and acidic residues" evidence="2">
    <location>
        <begin position="226"/>
        <end position="240"/>
    </location>
</feature>
<reference evidence="3" key="1">
    <citation type="submission" date="2021-01" db="EMBL/GenBank/DDBJ databases">
        <title>Whole genome shotgun sequence of Rhizocola hellebori NBRC 109834.</title>
        <authorList>
            <person name="Komaki H."/>
            <person name="Tamura T."/>
        </authorList>
    </citation>
    <scope>NUCLEOTIDE SEQUENCE</scope>
    <source>
        <strain evidence="3">NBRC 109834</strain>
    </source>
</reference>